<sequence length="382" mass="41607">MELMYLDHAATTPLHPQVLEAMMPYLTENFGNPSSIHHFGRAARSAIHRSRDAMAELLGCHPSELIFTSGGTESNNAALFGVIFAEQDKLGKHVITTQMEHHAILHPAEQLEKLGVEVTYVPVDREGLVHPEHIEAAIRPGTVLISVMMVNNEVGTIQPIKEIGELARRHGIYIHVDAVQALGKLDLNLSEIPVDLMSFSGHKIYGPKGIGLLYAAKGTKFSPLLTGGAQERNKRAGTEHVAGIVGFAEALKLISEKRASFWSSCEDFRKVMTDHFLRELSSDGFVENGHSVQRVPHILNVSFPGMETETLLMNLDLEGIAASSGSACSSGSLELSHVLRAMDLPETVMGSAVRFSFGLGNSIENIHTAAQKTATIVKRIRK</sequence>
<dbReference type="GO" id="GO:0051536">
    <property type="term" value="F:iron-sulfur cluster binding"/>
    <property type="evidence" value="ECO:0007669"/>
    <property type="project" value="UniProtKB-KW"/>
</dbReference>
<accession>A0A1V0UR09</accession>
<evidence type="ECO:0000313" key="12">
    <source>
        <dbReference type="EMBL" id="ARF67388.1"/>
    </source>
</evidence>
<keyword evidence="8" id="KW-0411">Iron-sulfur</keyword>
<evidence type="ECO:0000313" key="13">
    <source>
        <dbReference type="Proteomes" id="UP000192727"/>
    </source>
</evidence>
<evidence type="ECO:0000259" key="11">
    <source>
        <dbReference type="Pfam" id="PF00266"/>
    </source>
</evidence>
<dbReference type="InterPro" id="IPR020578">
    <property type="entry name" value="Aminotrans_V_PyrdxlP_BS"/>
</dbReference>
<dbReference type="Gene3D" id="3.40.640.10">
    <property type="entry name" value="Type I PLP-dependent aspartate aminotransferase-like (Major domain)"/>
    <property type="match status" value="1"/>
</dbReference>
<keyword evidence="5" id="KW-0479">Metal-binding</keyword>
<name>A0A1V0UR09_9BACL</name>
<gene>
    <name evidence="12" type="ORF">B7C51_05430</name>
</gene>
<evidence type="ECO:0000256" key="1">
    <source>
        <dbReference type="ARBA" id="ARBA00001933"/>
    </source>
</evidence>
<dbReference type="Gene3D" id="3.90.1150.10">
    <property type="entry name" value="Aspartate Aminotransferase, domain 1"/>
    <property type="match status" value="1"/>
</dbReference>
<comment type="similarity">
    <text evidence="2">Belongs to the class-V pyridoxal-phosphate-dependent aminotransferase family. NifS/IscS subfamily.</text>
</comment>
<evidence type="ECO:0000256" key="4">
    <source>
        <dbReference type="ARBA" id="ARBA00022679"/>
    </source>
</evidence>
<dbReference type="InterPro" id="IPR016454">
    <property type="entry name" value="Cysteine_dSase"/>
</dbReference>
<keyword evidence="6" id="KW-0663">Pyridoxal phosphate</keyword>
<dbReference type="Gene3D" id="1.10.260.50">
    <property type="match status" value="1"/>
</dbReference>
<dbReference type="PIRSF" id="PIRSF005572">
    <property type="entry name" value="NifS"/>
    <property type="match status" value="1"/>
</dbReference>
<dbReference type="Proteomes" id="UP000192727">
    <property type="component" value="Chromosome"/>
</dbReference>
<evidence type="ECO:0000256" key="10">
    <source>
        <dbReference type="RuleBase" id="RU004504"/>
    </source>
</evidence>
<dbReference type="InterPro" id="IPR015422">
    <property type="entry name" value="PyrdxlP-dep_Trfase_small"/>
</dbReference>
<dbReference type="Pfam" id="PF00266">
    <property type="entry name" value="Aminotran_5"/>
    <property type="match status" value="1"/>
</dbReference>
<evidence type="ECO:0000256" key="9">
    <source>
        <dbReference type="ARBA" id="ARBA00050776"/>
    </source>
</evidence>
<dbReference type="InterPro" id="IPR015421">
    <property type="entry name" value="PyrdxlP-dep_Trfase_major"/>
</dbReference>
<feature type="domain" description="Aminotransferase class V" evidence="11">
    <location>
        <begin position="4"/>
        <end position="367"/>
    </location>
</feature>
<dbReference type="RefSeq" id="WP_083039072.1">
    <property type="nucleotide sequence ID" value="NZ_CP020557.1"/>
</dbReference>
<dbReference type="SUPFAM" id="SSF53383">
    <property type="entry name" value="PLP-dependent transferases"/>
    <property type="match status" value="1"/>
</dbReference>
<dbReference type="PANTHER" id="PTHR11601:SF34">
    <property type="entry name" value="CYSTEINE DESULFURASE"/>
    <property type="match status" value="1"/>
</dbReference>
<keyword evidence="7" id="KW-0408">Iron</keyword>
<comment type="cofactor">
    <cofactor evidence="1 10">
        <name>pyridoxal 5'-phosphate</name>
        <dbReference type="ChEBI" id="CHEBI:597326"/>
    </cofactor>
</comment>
<dbReference type="AlphaFoldDB" id="A0A1V0UR09"/>
<dbReference type="GO" id="GO:0031071">
    <property type="term" value="F:cysteine desulfurase activity"/>
    <property type="evidence" value="ECO:0007669"/>
    <property type="project" value="UniProtKB-EC"/>
</dbReference>
<dbReference type="EMBL" id="CP020557">
    <property type="protein sequence ID" value="ARF67388.1"/>
    <property type="molecule type" value="Genomic_DNA"/>
</dbReference>
<dbReference type="PANTHER" id="PTHR11601">
    <property type="entry name" value="CYSTEINE DESULFURYLASE FAMILY MEMBER"/>
    <property type="match status" value="1"/>
</dbReference>
<evidence type="ECO:0000256" key="2">
    <source>
        <dbReference type="ARBA" id="ARBA00006490"/>
    </source>
</evidence>
<dbReference type="EC" id="2.8.1.7" evidence="3"/>
<evidence type="ECO:0000256" key="7">
    <source>
        <dbReference type="ARBA" id="ARBA00023004"/>
    </source>
</evidence>
<dbReference type="PROSITE" id="PS00595">
    <property type="entry name" value="AA_TRANSFER_CLASS_5"/>
    <property type="match status" value="1"/>
</dbReference>
<reference evidence="12 13" key="1">
    <citation type="submission" date="2017-03" db="EMBL/GenBank/DDBJ databases">
        <title>Paenibacillus larvae genome sequencing.</title>
        <authorList>
            <person name="Dingman D.W."/>
        </authorList>
    </citation>
    <scope>NUCLEOTIDE SEQUENCE [LARGE SCALE GENOMIC DNA]</scope>
    <source>
        <strain evidence="12 13">SAG 10367</strain>
    </source>
</reference>
<dbReference type="InterPro" id="IPR015424">
    <property type="entry name" value="PyrdxlP-dep_Trfase"/>
</dbReference>
<evidence type="ECO:0000256" key="3">
    <source>
        <dbReference type="ARBA" id="ARBA00012239"/>
    </source>
</evidence>
<evidence type="ECO:0000256" key="6">
    <source>
        <dbReference type="ARBA" id="ARBA00022898"/>
    </source>
</evidence>
<protein>
    <recommendedName>
        <fullName evidence="3">cysteine desulfurase</fullName>
        <ecNumber evidence="3">2.8.1.7</ecNumber>
    </recommendedName>
</protein>
<evidence type="ECO:0000256" key="8">
    <source>
        <dbReference type="ARBA" id="ARBA00023014"/>
    </source>
</evidence>
<comment type="catalytic activity">
    <reaction evidence="9">
        <text>(sulfur carrier)-H + L-cysteine = (sulfur carrier)-SH + L-alanine</text>
        <dbReference type="Rhea" id="RHEA:43892"/>
        <dbReference type="Rhea" id="RHEA-COMP:14737"/>
        <dbReference type="Rhea" id="RHEA-COMP:14739"/>
        <dbReference type="ChEBI" id="CHEBI:29917"/>
        <dbReference type="ChEBI" id="CHEBI:35235"/>
        <dbReference type="ChEBI" id="CHEBI:57972"/>
        <dbReference type="ChEBI" id="CHEBI:64428"/>
        <dbReference type="EC" id="2.8.1.7"/>
    </reaction>
</comment>
<proteinExistence type="inferred from homology"/>
<evidence type="ECO:0000256" key="5">
    <source>
        <dbReference type="ARBA" id="ARBA00022723"/>
    </source>
</evidence>
<dbReference type="FunFam" id="3.40.640.10:FF:000084">
    <property type="entry name" value="IscS-like cysteine desulfurase"/>
    <property type="match status" value="1"/>
</dbReference>
<organism evidence="12 13">
    <name type="scientific">Paenibacillus larvae subsp. pulvifaciens</name>
    <dbReference type="NCBI Taxonomy" id="1477"/>
    <lineage>
        <taxon>Bacteria</taxon>
        <taxon>Bacillati</taxon>
        <taxon>Bacillota</taxon>
        <taxon>Bacilli</taxon>
        <taxon>Bacillales</taxon>
        <taxon>Paenibacillaceae</taxon>
        <taxon>Paenibacillus</taxon>
    </lineage>
</organism>
<keyword evidence="4" id="KW-0808">Transferase</keyword>
<dbReference type="GO" id="GO:0046872">
    <property type="term" value="F:metal ion binding"/>
    <property type="evidence" value="ECO:0007669"/>
    <property type="project" value="UniProtKB-KW"/>
</dbReference>
<dbReference type="InterPro" id="IPR000192">
    <property type="entry name" value="Aminotrans_V_dom"/>
</dbReference>